<proteinExistence type="inferred from homology"/>
<dbReference type="GO" id="GO:0005739">
    <property type="term" value="C:mitochondrion"/>
    <property type="evidence" value="ECO:0007669"/>
    <property type="project" value="TreeGrafter"/>
</dbReference>
<evidence type="ECO:0000256" key="3">
    <source>
        <dbReference type="ARBA" id="ARBA00022741"/>
    </source>
</evidence>
<dbReference type="GO" id="GO:0006096">
    <property type="term" value="P:glycolytic process"/>
    <property type="evidence" value="ECO:0007669"/>
    <property type="project" value="UniProtKB-KW"/>
</dbReference>
<dbReference type="SUPFAM" id="SSF53067">
    <property type="entry name" value="Actin-like ATPase domain"/>
    <property type="match status" value="2"/>
</dbReference>
<dbReference type="Gene3D" id="3.30.420.40">
    <property type="match status" value="1"/>
</dbReference>
<comment type="caution">
    <text evidence="9">The sequence shown here is derived from an EMBL/GenBank/DDBJ whole genome shotgun (WGS) entry which is preliminary data.</text>
</comment>
<evidence type="ECO:0000256" key="1">
    <source>
        <dbReference type="ARBA" id="ARBA00009225"/>
    </source>
</evidence>
<dbReference type="EMBL" id="JAVRRJ010000004">
    <property type="protein sequence ID" value="KAK5085516.1"/>
    <property type="molecule type" value="Genomic_DNA"/>
</dbReference>
<dbReference type="GO" id="GO:0005536">
    <property type="term" value="F:D-glucose binding"/>
    <property type="evidence" value="ECO:0007669"/>
    <property type="project" value="InterPro"/>
</dbReference>
<dbReference type="InterPro" id="IPR022672">
    <property type="entry name" value="Hexokinase_N"/>
</dbReference>
<dbReference type="GO" id="GO:0019158">
    <property type="term" value="F:mannokinase activity"/>
    <property type="evidence" value="ECO:0007669"/>
    <property type="project" value="TreeGrafter"/>
</dbReference>
<evidence type="ECO:0000259" key="7">
    <source>
        <dbReference type="Pfam" id="PF00349"/>
    </source>
</evidence>
<dbReference type="GO" id="GO:0008865">
    <property type="term" value="F:fructokinase activity"/>
    <property type="evidence" value="ECO:0007669"/>
    <property type="project" value="TreeGrafter"/>
</dbReference>
<organism evidence="9 10">
    <name type="scientific">Lithohypha guttulata</name>
    <dbReference type="NCBI Taxonomy" id="1690604"/>
    <lineage>
        <taxon>Eukaryota</taxon>
        <taxon>Fungi</taxon>
        <taxon>Dikarya</taxon>
        <taxon>Ascomycota</taxon>
        <taxon>Pezizomycotina</taxon>
        <taxon>Eurotiomycetes</taxon>
        <taxon>Chaetothyriomycetidae</taxon>
        <taxon>Chaetothyriales</taxon>
        <taxon>Trichomeriaceae</taxon>
        <taxon>Lithohypha</taxon>
    </lineage>
</organism>
<dbReference type="GO" id="GO:0006006">
    <property type="term" value="P:glucose metabolic process"/>
    <property type="evidence" value="ECO:0007669"/>
    <property type="project" value="TreeGrafter"/>
</dbReference>
<keyword evidence="10" id="KW-1185">Reference proteome</keyword>
<dbReference type="GO" id="GO:0005829">
    <property type="term" value="C:cytosol"/>
    <property type="evidence" value="ECO:0007669"/>
    <property type="project" value="TreeGrafter"/>
</dbReference>
<dbReference type="PANTHER" id="PTHR19443:SF29">
    <property type="entry name" value="PHOSPHOTRANSFERASE"/>
    <property type="match status" value="1"/>
</dbReference>
<evidence type="ECO:0000256" key="4">
    <source>
        <dbReference type="ARBA" id="ARBA00022777"/>
    </source>
</evidence>
<sequence length="584" mass="63244">MAETAPNTIQGNHPQPIDDREQHVLQFLQPLHIDDDIVHSLAYQFSQVYRHLALTSEEQFLPTPVTGLPTGSETGQFLAIDVGGTNLRVAFIELLGEGADTGPSTHGIDRSKEAIRNAQRPRVRRTLEKAWPIGEHLKIDKTEDLFAWIGDCIAEVVGDYLSNEAGTSATPAQLDLGITFSFPMIQDELTSATLMPMGKGFTITENLDLGSTLLQGYDRHTRKQDTSDEALSRAKRRRLGPLPRLRIAAITNDTIATLCSLAYSVKSLPNSRVAAGLIVGTGVNATVPLRFDALGVHKSERIRRKVPMAQATVVNTEMTIAGASEPLKAVTTKWDEQLDKATARPGFQPLEYMTGGRYIGELIRLIFFDYMTNAHQPRVPPTSLPAMVVHNYSLTTTFISAVVARARTDAELARELKHRMPAPESSNWSWSAHTAGALRKIAHSVQVRSAGLIAAATAGLLAAVGEIGLNQPASLSGLPIGGAVDISNGNVADQIPEMQPGDTNNGRSWSSGPEELVIAYTGGIIQHYPNFKEHCQRFIDKLMMRQGPQSGGKSVYLRESRDGGIIGAGVLAGMESIRVGTLQA</sequence>
<dbReference type="Pfam" id="PF00349">
    <property type="entry name" value="Hexokinase_1"/>
    <property type="match status" value="1"/>
</dbReference>
<gene>
    <name evidence="9" type="ORF">LTR05_004801</name>
</gene>
<evidence type="ECO:0000313" key="9">
    <source>
        <dbReference type="EMBL" id="KAK5085516.1"/>
    </source>
</evidence>
<feature type="domain" description="Hexokinase C-terminal" evidence="8">
    <location>
        <begin position="275"/>
        <end position="573"/>
    </location>
</feature>
<evidence type="ECO:0000256" key="6">
    <source>
        <dbReference type="RuleBase" id="RU362007"/>
    </source>
</evidence>
<accession>A0AAN7YAP8</accession>
<keyword evidence="2 6" id="KW-0808">Transferase</keyword>
<dbReference type="Pfam" id="PF03727">
    <property type="entry name" value="Hexokinase_2"/>
    <property type="match status" value="1"/>
</dbReference>
<dbReference type="EC" id="2.7.1.-" evidence="6"/>
<dbReference type="GO" id="GO:0006013">
    <property type="term" value="P:mannose metabolic process"/>
    <property type="evidence" value="ECO:0007669"/>
    <property type="project" value="TreeGrafter"/>
</dbReference>
<dbReference type="PANTHER" id="PTHR19443">
    <property type="entry name" value="HEXOKINASE"/>
    <property type="match status" value="1"/>
</dbReference>
<dbReference type="PROSITE" id="PS51748">
    <property type="entry name" value="HEXOKINASE_2"/>
    <property type="match status" value="1"/>
</dbReference>
<feature type="domain" description="Hexokinase N-terminal" evidence="7">
    <location>
        <begin position="25"/>
        <end position="263"/>
    </location>
</feature>
<dbReference type="AlphaFoldDB" id="A0AAN7YAP8"/>
<dbReference type="GO" id="GO:0001678">
    <property type="term" value="P:intracellular glucose homeostasis"/>
    <property type="evidence" value="ECO:0007669"/>
    <property type="project" value="InterPro"/>
</dbReference>
<reference evidence="9 10" key="1">
    <citation type="submission" date="2023-08" db="EMBL/GenBank/DDBJ databases">
        <title>Black Yeasts Isolated from many extreme environments.</title>
        <authorList>
            <person name="Coleine C."/>
            <person name="Stajich J.E."/>
            <person name="Selbmann L."/>
        </authorList>
    </citation>
    <scope>NUCLEOTIDE SEQUENCE [LARGE SCALE GENOMIC DNA]</scope>
    <source>
        <strain evidence="9 10">CCFEE 5910</strain>
    </source>
</reference>
<comment type="similarity">
    <text evidence="1 6">Belongs to the hexokinase family.</text>
</comment>
<protein>
    <recommendedName>
        <fullName evidence="6">Phosphotransferase</fullName>
        <ecNumber evidence="6">2.7.1.-</ecNumber>
    </recommendedName>
</protein>
<dbReference type="PRINTS" id="PR00475">
    <property type="entry name" value="HEXOKINASE"/>
</dbReference>
<keyword evidence="5 6" id="KW-0067">ATP-binding</keyword>
<dbReference type="CDD" id="cd24000">
    <property type="entry name" value="ASKHA_NBD_HK"/>
    <property type="match status" value="1"/>
</dbReference>
<dbReference type="InterPro" id="IPR043129">
    <property type="entry name" value="ATPase_NBD"/>
</dbReference>
<dbReference type="GO" id="GO:0005524">
    <property type="term" value="F:ATP binding"/>
    <property type="evidence" value="ECO:0007669"/>
    <property type="project" value="UniProtKB-UniRule"/>
</dbReference>
<dbReference type="GO" id="GO:0004340">
    <property type="term" value="F:glucokinase activity"/>
    <property type="evidence" value="ECO:0007669"/>
    <property type="project" value="TreeGrafter"/>
</dbReference>
<evidence type="ECO:0000256" key="5">
    <source>
        <dbReference type="ARBA" id="ARBA00022840"/>
    </source>
</evidence>
<dbReference type="InterPro" id="IPR022673">
    <property type="entry name" value="Hexokinase_C"/>
</dbReference>
<dbReference type="Proteomes" id="UP001309876">
    <property type="component" value="Unassembled WGS sequence"/>
</dbReference>
<keyword evidence="6" id="KW-0324">Glycolysis</keyword>
<dbReference type="InterPro" id="IPR001312">
    <property type="entry name" value="Hexokinase"/>
</dbReference>
<evidence type="ECO:0000259" key="8">
    <source>
        <dbReference type="Pfam" id="PF03727"/>
    </source>
</evidence>
<evidence type="ECO:0000313" key="10">
    <source>
        <dbReference type="Proteomes" id="UP001309876"/>
    </source>
</evidence>
<dbReference type="Gene3D" id="3.40.367.20">
    <property type="match status" value="1"/>
</dbReference>
<keyword evidence="4 6" id="KW-0418">Kinase</keyword>
<name>A0AAN7YAP8_9EURO</name>
<keyword evidence="3 6" id="KW-0547">Nucleotide-binding</keyword>
<evidence type="ECO:0000256" key="2">
    <source>
        <dbReference type="ARBA" id="ARBA00022679"/>
    </source>
</evidence>